<keyword evidence="1" id="KW-0812">Transmembrane</keyword>
<feature type="transmembrane region" description="Helical" evidence="1">
    <location>
        <begin position="57"/>
        <end position="80"/>
    </location>
</feature>
<keyword evidence="1" id="KW-1133">Transmembrane helix</keyword>
<comment type="caution">
    <text evidence="2">The sequence shown here is derived from an EMBL/GenBank/DDBJ whole genome shotgun (WGS) entry which is preliminary data.</text>
</comment>
<sequence length="131" mass="14869">MQYRRQRRPKLDCGWSGGACQCCWVGPAKLGPAKLERHVSMLRRHVGLRIRARYLEVCARVPHGLFCIFACLGLFFSIILVLTLNRPSGWLPSLVTSTSLVLHCVLHASATPVFLFLSLLRCYYPLHCRCL</sequence>
<evidence type="ECO:0000256" key="1">
    <source>
        <dbReference type="SAM" id="Phobius"/>
    </source>
</evidence>
<dbReference type="AlphaFoldDB" id="A0AA40E6I4"/>
<dbReference type="Proteomes" id="UP001172101">
    <property type="component" value="Unassembled WGS sequence"/>
</dbReference>
<dbReference type="EMBL" id="JAUIRO010000002">
    <property type="protein sequence ID" value="KAK0728825.1"/>
    <property type="molecule type" value="Genomic_DNA"/>
</dbReference>
<reference evidence="2" key="1">
    <citation type="submission" date="2023-06" db="EMBL/GenBank/DDBJ databases">
        <title>Genome-scale phylogeny and comparative genomics of the fungal order Sordariales.</title>
        <authorList>
            <consortium name="Lawrence Berkeley National Laboratory"/>
            <person name="Hensen N."/>
            <person name="Bonometti L."/>
            <person name="Westerberg I."/>
            <person name="Brannstrom I.O."/>
            <person name="Guillou S."/>
            <person name="Cros-Aarteil S."/>
            <person name="Calhoun S."/>
            <person name="Haridas S."/>
            <person name="Kuo A."/>
            <person name="Mondo S."/>
            <person name="Pangilinan J."/>
            <person name="Riley R."/>
            <person name="LaButti K."/>
            <person name="Andreopoulos B."/>
            <person name="Lipzen A."/>
            <person name="Chen C."/>
            <person name="Yanf M."/>
            <person name="Daum C."/>
            <person name="Ng V."/>
            <person name="Clum A."/>
            <person name="Steindorff A."/>
            <person name="Ohm R."/>
            <person name="Martin F."/>
            <person name="Silar P."/>
            <person name="Natvig D."/>
            <person name="Lalanne C."/>
            <person name="Gautier V."/>
            <person name="Ament-velasquez S.L."/>
            <person name="Kruys A."/>
            <person name="Hutchinson M.I."/>
            <person name="Powell A.J."/>
            <person name="Barry K."/>
            <person name="Miller A.N."/>
            <person name="Grigoriev I.V."/>
            <person name="Debuchy R."/>
            <person name="Gladieux P."/>
            <person name="Thoren M.H."/>
            <person name="Johannesson H."/>
        </authorList>
    </citation>
    <scope>NUCLEOTIDE SEQUENCE</scope>
    <source>
        <strain evidence="2">SMH2392-1A</strain>
    </source>
</reference>
<proteinExistence type="predicted"/>
<organism evidence="2 3">
    <name type="scientific">Lasiosphaeria miniovina</name>
    <dbReference type="NCBI Taxonomy" id="1954250"/>
    <lineage>
        <taxon>Eukaryota</taxon>
        <taxon>Fungi</taxon>
        <taxon>Dikarya</taxon>
        <taxon>Ascomycota</taxon>
        <taxon>Pezizomycotina</taxon>
        <taxon>Sordariomycetes</taxon>
        <taxon>Sordariomycetidae</taxon>
        <taxon>Sordariales</taxon>
        <taxon>Lasiosphaeriaceae</taxon>
        <taxon>Lasiosphaeria</taxon>
    </lineage>
</organism>
<accession>A0AA40E6I4</accession>
<feature type="transmembrane region" description="Helical" evidence="1">
    <location>
        <begin position="100"/>
        <end position="124"/>
    </location>
</feature>
<evidence type="ECO:0000313" key="3">
    <source>
        <dbReference type="Proteomes" id="UP001172101"/>
    </source>
</evidence>
<keyword evidence="3" id="KW-1185">Reference proteome</keyword>
<protein>
    <submittedName>
        <fullName evidence="2">Uncharacterized protein</fullName>
    </submittedName>
</protein>
<gene>
    <name evidence="2" type="ORF">B0T26DRAFT_185933</name>
</gene>
<keyword evidence="1" id="KW-0472">Membrane</keyword>
<dbReference type="RefSeq" id="XP_060301680.1">
    <property type="nucleotide sequence ID" value="XM_060433642.1"/>
</dbReference>
<name>A0AA40E6I4_9PEZI</name>
<evidence type="ECO:0000313" key="2">
    <source>
        <dbReference type="EMBL" id="KAK0728825.1"/>
    </source>
</evidence>
<dbReference type="GeneID" id="85316912"/>